<keyword evidence="1" id="KW-0175">Coiled coil</keyword>
<proteinExistence type="predicted"/>
<dbReference type="Proteomes" id="UP000615446">
    <property type="component" value="Unassembled WGS sequence"/>
</dbReference>
<name>A0A8H3KTA3_9GLOM</name>
<accession>A0A8H3KTA3</accession>
<evidence type="ECO:0000256" key="1">
    <source>
        <dbReference type="SAM" id="Coils"/>
    </source>
</evidence>
<dbReference type="EMBL" id="BLAL01000016">
    <property type="protein sequence ID" value="GES75477.1"/>
    <property type="molecule type" value="Genomic_DNA"/>
</dbReference>
<protein>
    <submittedName>
        <fullName evidence="2">Uncharacterized protein</fullName>
    </submittedName>
</protein>
<reference evidence="2" key="1">
    <citation type="submission" date="2019-10" db="EMBL/GenBank/DDBJ databases">
        <title>Conservation and host-specific expression of non-tandemly repeated heterogenous ribosome RNA gene in arbuscular mycorrhizal fungi.</title>
        <authorList>
            <person name="Maeda T."/>
            <person name="Kobayashi Y."/>
            <person name="Nakagawa T."/>
            <person name="Ezawa T."/>
            <person name="Yamaguchi K."/>
            <person name="Bino T."/>
            <person name="Nishimoto Y."/>
            <person name="Shigenobu S."/>
            <person name="Kawaguchi M."/>
        </authorList>
    </citation>
    <scope>NUCLEOTIDE SEQUENCE</scope>
    <source>
        <strain evidence="2">HR1</strain>
    </source>
</reference>
<feature type="coiled-coil region" evidence="1">
    <location>
        <begin position="228"/>
        <end position="255"/>
    </location>
</feature>
<sequence length="438" mass="50925">MSLSQVKKIKFAIKNLYYEVAVTFANKDLAEALKEEWSIKFLNKTFRIFPSTLTKEGRNYHFKYVLKLTNLPKGINGENLLKIFYFNSIDDMNAAKENHFAFNNKGLHFADKNTLTCHIAYQDIYKRYKVEALKPKSGFKPIFPPAKEDFIPSDINWTDNWDAKFSAKPTPPVRQNKTGFNLKFNHVFSKDIPFNIPQSQGIKQFKQRLYNLEKRLDKNVDSNVNSRLEKVEQQLNKFNNLMKKFNDRIVNLEMHMLNQLYNKPDLDLNFSPVTDSFVNVFNKRSRIEKDVSDIIRTPNPQLSNFLTQKNTLSSDVNMQVSQDESIISQDFYQDAMEHNRNPTVQHMDEMEDKVNNACFSLETMNNQLGQLIGLFFPFNAYLSQQDGIMDIKNTFKISTLNTSGLNTIIKQEHLINFMNINDIKILGITETKLTINTG</sequence>
<gene>
    <name evidence="2" type="ORF">RCL2_000291100</name>
</gene>
<evidence type="ECO:0000313" key="2">
    <source>
        <dbReference type="EMBL" id="GES75477.1"/>
    </source>
</evidence>
<comment type="caution">
    <text evidence="2">The sequence shown here is derived from an EMBL/GenBank/DDBJ whole genome shotgun (WGS) entry which is preliminary data.</text>
</comment>
<organism evidence="2 3">
    <name type="scientific">Rhizophagus clarus</name>
    <dbReference type="NCBI Taxonomy" id="94130"/>
    <lineage>
        <taxon>Eukaryota</taxon>
        <taxon>Fungi</taxon>
        <taxon>Fungi incertae sedis</taxon>
        <taxon>Mucoromycota</taxon>
        <taxon>Glomeromycotina</taxon>
        <taxon>Glomeromycetes</taxon>
        <taxon>Glomerales</taxon>
        <taxon>Glomeraceae</taxon>
        <taxon>Rhizophagus</taxon>
    </lineage>
</organism>
<evidence type="ECO:0000313" key="3">
    <source>
        <dbReference type="Proteomes" id="UP000615446"/>
    </source>
</evidence>
<dbReference type="AlphaFoldDB" id="A0A8H3KTA3"/>
<dbReference type="OrthoDB" id="2371695at2759"/>